<name>A0A2N9F3Q1_FAGSY</name>
<evidence type="ECO:0000313" key="1">
    <source>
        <dbReference type="EMBL" id="SPC81773.1"/>
    </source>
</evidence>
<gene>
    <name evidence="1" type="ORF">FSB_LOCUS9655</name>
</gene>
<protein>
    <submittedName>
        <fullName evidence="1">Uncharacterized protein</fullName>
    </submittedName>
</protein>
<accession>A0A2N9F3Q1</accession>
<proteinExistence type="predicted"/>
<sequence length="100" mass="10899">MLTWPINGTSSQMQSSWLITWGLGLSIRVGAGSDNVPNSVELGCLLAKSVDENETLPEKDRAMRMSDAALSAVTGSSKRDLDEFVKRLHEKLNDFKGSTT</sequence>
<reference evidence="1" key="1">
    <citation type="submission" date="2018-02" db="EMBL/GenBank/DDBJ databases">
        <authorList>
            <person name="Cohen D.B."/>
            <person name="Kent A.D."/>
        </authorList>
    </citation>
    <scope>NUCLEOTIDE SEQUENCE</scope>
</reference>
<dbReference type="EMBL" id="OIVN01000535">
    <property type="protein sequence ID" value="SPC81773.1"/>
    <property type="molecule type" value="Genomic_DNA"/>
</dbReference>
<organism evidence="1">
    <name type="scientific">Fagus sylvatica</name>
    <name type="common">Beechnut</name>
    <dbReference type="NCBI Taxonomy" id="28930"/>
    <lineage>
        <taxon>Eukaryota</taxon>
        <taxon>Viridiplantae</taxon>
        <taxon>Streptophyta</taxon>
        <taxon>Embryophyta</taxon>
        <taxon>Tracheophyta</taxon>
        <taxon>Spermatophyta</taxon>
        <taxon>Magnoliopsida</taxon>
        <taxon>eudicotyledons</taxon>
        <taxon>Gunneridae</taxon>
        <taxon>Pentapetalae</taxon>
        <taxon>rosids</taxon>
        <taxon>fabids</taxon>
        <taxon>Fagales</taxon>
        <taxon>Fagaceae</taxon>
        <taxon>Fagus</taxon>
    </lineage>
</organism>
<dbReference type="AlphaFoldDB" id="A0A2N9F3Q1"/>